<dbReference type="PANTHER" id="PTHR30580:SF0">
    <property type="entry name" value="PRIMOSOMAL PROTEIN N"/>
    <property type="match status" value="1"/>
</dbReference>
<dbReference type="RefSeq" id="WP_012544146.1">
    <property type="nucleotide sequence ID" value="NC_011295.1"/>
</dbReference>
<reference evidence="5 6" key="2">
    <citation type="journal article" date="2014" name="Genome Announc.">
        <title>Complete Genome Sequence of Coprothermobacter proteolyticus DSM 5265.</title>
        <authorList>
            <person name="Alexiev A."/>
            <person name="Coil D.A."/>
            <person name="Badger J.H."/>
            <person name="Enticknap J."/>
            <person name="Ward N."/>
            <person name="Robb F.T."/>
            <person name="Eisen J.A."/>
        </authorList>
    </citation>
    <scope>NUCLEOTIDE SEQUENCE [LARGE SCALE GENOMIC DNA]</scope>
    <source>
        <strain evidence="6">ATCC 35245 / DSM 5265 / OCM 4 / BT</strain>
    </source>
</reference>
<dbReference type="STRING" id="309798.COPRO5265_0980"/>
<accession>B5Y953</accession>
<organism evidence="5 6">
    <name type="scientific">Coprothermobacter proteolyticus (strain ATCC 35245 / DSM 5265 / OCM 4 / BT)</name>
    <dbReference type="NCBI Taxonomy" id="309798"/>
    <lineage>
        <taxon>Bacteria</taxon>
        <taxon>Pseudomonadati</taxon>
        <taxon>Coprothermobacterota</taxon>
        <taxon>Coprothermobacteria</taxon>
        <taxon>Coprothermobacterales</taxon>
        <taxon>Coprothermobacteraceae</taxon>
        <taxon>Coprothermobacter</taxon>
    </lineage>
</organism>
<evidence type="ECO:0000256" key="3">
    <source>
        <dbReference type="ARBA" id="ARBA00023125"/>
    </source>
</evidence>
<feature type="domain" description="PriA DNA helicase Cys-rich region (CRR)" evidence="4">
    <location>
        <begin position="412"/>
        <end position="435"/>
    </location>
</feature>
<evidence type="ECO:0000259" key="4">
    <source>
        <dbReference type="Pfam" id="PF18319"/>
    </source>
</evidence>
<dbReference type="GO" id="GO:0005524">
    <property type="term" value="F:ATP binding"/>
    <property type="evidence" value="ECO:0007669"/>
    <property type="project" value="UniProtKB-KW"/>
</dbReference>
<keyword evidence="1" id="KW-0547">Nucleotide-binding</keyword>
<evidence type="ECO:0000256" key="1">
    <source>
        <dbReference type="ARBA" id="ARBA00022741"/>
    </source>
</evidence>
<gene>
    <name evidence="5" type="ordered locus">COPRO5265_0980</name>
</gene>
<evidence type="ECO:0000256" key="2">
    <source>
        <dbReference type="ARBA" id="ARBA00022840"/>
    </source>
</evidence>
<dbReference type="GO" id="GO:0003677">
    <property type="term" value="F:DNA binding"/>
    <property type="evidence" value="ECO:0007669"/>
    <property type="project" value="UniProtKB-KW"/>
</dbReference>
<dbReference type="Pfam" id="PF18319">
    <property type="entry name" value="Zn_ribbon_PriA"/>
    <property type="match status" value="1"/>
</dbReference>
<sequence length="630" mass="72137">MHRWLVALNNRQLGDASLTTAEGEASPGDLVRVTLHGRKLKGIVLKETDTRTSHTFEILESNYAPGWLIWQCLQVLEEYPINCFELLELGKNWKERPRTFIQLKAFNYVPVGTKEKELVRLLRDKPLELTNAVMRKFKVQIESFLSLGIVEKVVVPPTSYALTYARLEKPSLFVPNHLYEKFAHRPLPLVFWKKLLGHWTVEKLKEEEALVLELHVLSSMKLPVDRNMPRQEKPPTTLEELPPYLRNLLEKGEKTLLVFPSLQMARGFAREILKHKLPAILDSGGYTKFLQETCSSKGGGLIIGTPRSVLRPWNNLMHIITVFEKPEDLAIRTASQRLPLSKFIPKDTQVHTVYPQPTTKVQLVSMAGRKDVEVLAYIKGVHDPTKRQLFLVNRLGFSTSVQCKNCGYILTCPECGTPLRYHRRSKRLECHRCGYIASIPDKCPRCESLSLEPSGLGIERLELQLGKKALRSVKDLDHNTVISTTKVFRYLPKGIFDESYYISADADLSSPVLIPEKKFLRNINYLKVWTKTEGYVFVLSRDIERLKSLINEGESIITENVKQMGLPPFGHYIELESSEQQLSFIDAVVWGPVYYPRKKTYKYFLISANPPKAVLKEALTKISFVSFDTF</sequence>
<dbReference type="HOGENOM" id="CLU_392195_0_0_9"/>
<dbReference type="GO" id="GO:0043138">
    <property type="term" value="F:3'-5' DNA helicase activity"/>
    <property type="evidence" value="ECO:0007669"/>
    <property type="project" value="TreeGrafter"/>
</dbReference>
<dbReference type="AlphaFoldDB" id="B5Y953"/>
<protein>
    <recommendedName>
        <fullName evidence="4">PriA DNA helicase Cys-rich region (CRR) domain-containing protein</fullName>
    </recommendedName>
</protein>
<dbReference type="GO" id="GO:0006270">
    <property type="term" value="P:DNA replication initiation"/>
    <property type="evidence" value="ECO:0007669"/>
    <property type="project" value="TreeGrafter"/>
</dbReference>
<dbReference type="KEGG" id="cpo:COPRO5265_0980"/>
<dbReference type="EMBL" id="CP001145">
    <property type="protein sequence ID" value="ACI17494.1"/>
    <property type="molecule type" value="Genomic_DNA"/>
</dbReference>
<keyword evidence="3" id="KW-0238">DNA-binding</keyword>
<keyword evidence="2" id="KW-0067">ATP-binding</keyword>
<evidence type="ECO:0000313" key="6">
    <source>
        <dbReference type="Proteomes" id="UP000001732"/>
    </source>
</evidence>
<reference evidence="6" key="1">
    <citation type="submission" date="2008-08" db="EMBL/GenBank/DDBJ databases">
        <title>The complete genome sequence of Coprothermobacter proteolyticus strain ATCC 5245 / DSM 5265 / BT.</title>
        <authorList>
            <person name="Dodson R.J."/>
            <person name="Durkin A.S."/>
            <person name="Wu M."/>
            <person name="Eisen J."/>
            <person name="Sutton G."/>
        </authorList>
    </citation>
    <scope>NUCLEOTIDE SEQUENCE [LARGE SCALE GENOMIC DNA]</scope>
    <source>
        <strain evidence="6">ATCC 35245 / DSM 5265 / OCM 4 / BT</strain>
    </source>
</reference>
<dbReference type="Proteomes" id="UP000001732">
    <property type="component" value="Chromosome"/>
</dbReference>
<name>B5Y953_COPPD</name>
<proteinExistence type="predicted"/>
<dbReference type="GO" id="GO:0006310">
    <property type="term" value="P:DNA recombination"/>
    <property type="evidence" value="ECO:0007669"/>
    <property type="project" value="TreeGrafter"/>
</dbReference>
<dbReference type="GO" id="GO:0006302">
    <property type="term" value="P:double-strand break repair"/>
    <property type="evidence" value="ECO:0007669"/>
    <property type="project" value="TreeGrafter"/>
</dbReference>
<dbReference type="eggNOG" id="COG1198">
    <property type="taxonomic scope" value="Bacteria"/>
</dbReference>
<dbReference type="PANTHER" id="PTHR30580">
    <property type="entry name" value="PRIMOSOMAL PROTEIN N"/>
    <property type="match status" value="1"/>
</dbReference>
<dbReference type="OrthoDB" id="9759544at2"/>
<keyword evidence="6" id="KW-1185">Reference proteome</keyword>
<evidence type="ECO:0000313" key="5">
    <source>
        <dbReference type="EMBL" id="ACI17494.1"/>
    </source>
</evidence>
<dbReference type="InterPro" id="IPR040498">
    <property type="entry name" value="PriA_CRR"/>
</dbReference>